<dbReference type="Gene3D" id="2.40.10.120">
    <property type="match status" value="1"/>
</dbReference>
<reference evidence="6 7" key="2">
    <citation type="submission" date="2018-03" db="EMBL/GenBank/DDBJ databases">
        <authorList>
            <person name="Keele B.F."/>
        </authorList>
    </citation>
    <scope>NUCLEOTIDE SEQUENCE [LARGE SCALE GENOMIC DNA]</scope>
    <source>
        <strain evidence="6 7">D13</strain>
    </source>
</reference>
<dbReference type="PANTHER" id="PTHR22939">
    <property type="entry name" value="SERINE PROTEASE FAMILY S1C HTRA-RELATED"/>
    <property type="match status" value="1"/>
</dbReference>
<organism evidence="6 7">
    <name type="scientific">Ahniella affigens</name>
    <dbReference type="NCBI Taxonomy" id="2021234"/>
    <lineage>
        <taxon>Bacteria</taxon>
        <taxon>Pseudomonadati</taxon>
        <taxon>Pseudomonadota</taxon>
        <taxon>Gammaproteobacteria</taxon>
        <taxon>Lysobacterales</taxon>
        <taxon>Rhodanobacteraceae</taxon>
        <taxon>Ahniella</taxon>
    </lineage>
</organism>
<dbReference type="PROSITE" id="PS50106">
    <property type="entry name" value="PDZ"/>
    <property type="match status" value="1"/>
</dbReference>
<dbReference type="EMBL" id="CP027860">
    <property type="protein sequence ID" value="AVQ00113.1"/>
    <property type="molecule type" value="Genomic_DNA"/>
</dbReference>
<evidence type="ECO:0000256" key="3">
    <source>
        <dbReference type="ARBA" id="ARBA00022801"/>
    </source>
</evidence>
<evidence type="ECO:0000313" key="7">
    <source>
        <dbReference type="Proteomes" id="UP000241074"/>
    </source>
</evidence>
<dbReference type="PRINTS" id="PR00834">
    <property type="entry name" value="PROTEASES2C"/>
</dbReference>
<protein>
    <submittedName>
        <fullName evidence="6">Peptidase S1</fullName>
    </submittedName>
</protein>
<name>A0A2P1PZ32_9GAMM</name>
<proteinExistence type="inferred from homology"/>
<gene>
    <name evidence="6" type="ORF">C7S18_13800</name>
</gene>
<dbReference type="InterPro" id="IPR009003">
    <property type="entry name" value="Peptidase_S1_PA"/>
</dbReference>
<reference evidence="6 7" key="1">
    <citation type="submission" date="2018-03" db="EMBL/GenBank/DDBJ databases">
        <title>Ahniella affigens gen. nov., sp. nov., a gammaproteobacterium isolated from sandy soil near a stream.</title>
        <authorList>
            <person name="Ko Y."/>
            <person name="Kim J.-H."/>
        </authorList>
    </citation>
    <scope>NUCLEOTIDE SEQUENCE [LARGE SCALE GENOMIC DNA]</scope>
    <source>
        <strain evidence="6 7">D13</strain>
    </source>
</reference>
<dbReference type="GO" id="GO:0042597">
    <property type="term" value="C:periplasmic space"/>
    <property type="evidence" value="ECO:0007669"/>
    <property type="project" value="TreeGrafter"/>
</dbReference>
<dbReference type="KEGG" id="xba:C7S18_13800"/>
<sequence length="367" mass="38481">MFLVQAAITGLALAFVVTRFFPDRFGAAPVSGPAPVQTVVANAPESYRQAVNSAGPAVVSIYSYSERVVQAPSRVFGDPMLQRFGNISPQRVLEQSLGSGVIMSADGYLLTNFHVISNASNILVGLFDGRVTSAKLIGADRETDLAVLKIDGSQLPTVKVAESDNQAVGDVVLAIGNPYGIGQTVTLGIISAQGRNQLSLSRFEDFIQTDAAINSGNSGGALVNARGELVGINTAQFGQAQGISFAIPAEAAKRVLAEVIEHGEVIRGWIGAEYADTPANWINDNAPRGAMVSLTLPGGPAEVGGLQPGDVIRVYNDQDINSLSQLRAIEAALAPGTKIKIRGSRAGVPFDSEVTVVKRPNGFGRRQ</sequence>
<comment type="similarity">
    <text evidence="1">Belongs to the peptidase S1C family.</text>
</comment>
<evidence type="ECO:0000313" key="6">
    <source>
        <dbReference type="EMBL" id="AVQ00113.1"/>
    </source>
</evidence>
<dbReference type="GO" id="GO:0006515">
    <property type="term" value="P:protein quality control for misfolded or incompletely synthesized proteins"/>
    <property type="evidence" value="ECO:0007669"/>
    <property type="project" value="TreeGrafter"/>
</dbReference>
<dbReference type="Gene3D" id="2.30.42.10">
    <property type="match status" value="1"/>
</dbReference>
<keyword evidence="7" id="KW-1185">Reference proteome</keyword>
<dbReference type="OrthoDB" id="9758917at2"/>
<dbReference type="InterPro" id="IPR001940">
    <property type="entry name" value="Peptidase_S1C"/>
</dbReference>
<dbReference type="AlphaFoldDB" id="A0A2P1PZ32"/>
<dbReference type="SUPFAM" id="SSF50156">
    <property type="entry name" value="PDZ domain-like"/>
    <property type="match status" value="1"/>
</dbReference>
<evidence type="ECO:0000256" key="2">
    <source>
        <dbReference type="ARBA" id="ARBA00022670"/>
    </source>
</evidence>
<dbReference type="SUPFAM" id="SSF50494">
    <property type="entry name" value="Trypsin-like serine proteases"/>
    <property type="match status" value="1"/>
</dbReference>
<dbReference type="GO" id="GO:0004252">
    <property type="term" value="F:serine-type endopeptidase activity"/>
    <property type="evidence" value="ECO:0007669"/>
    <property type="project" value="InterPro"/>
</dbReference>
<keyword evidence="2" id="KW-0645">Protease</keyword>
<keyword evidence="3" id="KW-0378">Hydrolase</keyword>
<dbReference type="Proteomes" id="UP000241074">
    <property type="component" value="Chromosome"/>
</dbReference>
<evidence type="ECO:0000259" key="5">
    <source>
        <dbReference type="PROSITE" id="PS50106"/>
    </source>
</evidence>
<dbReference type="Pfam" id="PF13365">
    <property type="entry name" value="Trypsin_2"/>
    <property type="match status" value="1"/>
</dbReference>
<dbReference type="SMART" id="SM00228">
    <property type="entry name" value="PDZ"/>
    <property type="match status" value="1"/>
</dbReference>
<dbReference type="Pfam" id="PF00595">
    <property type="entry name" value="PDZ"/>
    <property type="match status" value="1"/>
</dbReference>
<dbReference type="PANTHER" id="PTHR22939:SF101">
    <property type="entry name" value="PERIPLASMIC PH-DEPENDENT SERINE ENDOPROTEASE DEGQ"/>
    <property type="match status" value="1"/>
</dbReference>
<dbReference type="InterPro" id="IPR036034">
    <property type="entry name" value="PDZ_sf"/>
</dbReference>
<evidence type="ECO:0000256" key="1">
    <source>
        <dbReference type="ARBA" id="ARBA00010541"/>
    </source>
</evidence>
<feature type="domain" description="PDZ" evidence="5">
    <location>
        <begin position="254"/>
        <end position="347"/>
    </location>
</feature>
<accession>A0A2P1PZ32</accession>
<keyword evidence="4" id="KW-0720">Serine protease</keyword>
<dbReference type="InterPro" id="IPR001478">
    <property type="entry name" value="PDZ"/>
</dbReference>
<evidence type="ECO:0000256" key="4">
    <source>
        <dbReference type="ARBA" id="ARBA00022825"/>
    </source>
</evidence>